<feature type="region of interest" description="Disordered" evidence="1">
    <location>
        <begin position="145"/>
        <end position="166"/>
    </location>
</feature>
<evidence type="ECO:0000313" key="3">
    <source>
        <dbReference type="Proteomes" id="UP000218231"/>
    </source>
</evidence>
<dbReference type="AlphaFoldDB" id="A0A2A2JEQ3"/>
<evidence type="ECO:0000256" key="1">
    <source>
        <dbReference type="SAM" id="MobiDB-lite"/>
    </source>
</evidence>
<keyword evidence="3" id="KW-1185">Reference proteome</keyword>
<dbReference type="EMBL" id="LIAE01010479">
    <property type="protein sequence ID" value="PAV60193.1"/>
    <property type="molecule type" value="Genomic_DNA"/>
</dbReference>
<name>A0A2A2JEQ3_9BILA</name>
<accession>A0A2A2JEQ3</accession>
<proteinExistence type="predicted"/>
<reference evidence="2 3" key="1">
    <citation type="journal article" date="2017" name="Curr. Biol.">
        <title>Genome architecture and evolution of a unichromosomal asexual nematode.</title>
        <authorList>
            <person name="Fradin H."/>
            <person name="Zegar C."/>
            <person name="Gutwein M."/>
            <person name="Lucas J."/>
            <person name="Kovtun M."/>
            <person name="Corcoran D."/>
            <person name="Baugh L.R."/>
            <person name="Kiontke K."/>
            <person name="Gunsalus K."/>
            <person name="Fitch D.H."/>
            <person name="Piano F."/>
        </authorList>
    </citation>
    <scope>NUCLEOTIDE SEQUENCE [LARGE SCALE GENOMIC DNA]</scope>
    <source>
        <strain evidence="2">PF1309</strain>
    </source>
</reference>
<organism evidence="2 3">
    <name type="scientific">Diploscapter pachys</name>
    <dbReference type="NCBI Taxonomy" id="2018661"/>
    <lineage>
        <taxon>Eukaryota</taxon>
        <taxon>Metazoa</taxon>
        <taxon>Ecdysozoa</taxon>
        <taxon>Nematoda</taxon>
        <taxon>Chromadorea</taxon>
        <taxon>Rhabditida</taxon>
        <taxon>Rhabditina</taxon>
        <taxon>Rhabditomorpha</taxon>
        <taxon>Rhabditoidea</taxon>
        <taxon>Rhabditidae</taxon>
        <taxon>Diploscapter</taxon>
    </lineage>
</organism>
<feature type="compositionally biased region" description="Low complexity" evidence="1">
    <location>
        <begin position="153"/>
        <end position="166"/>
    </location>
</feature>
<sequence>MSFSLCEFIVETEEIGISDWRKPTNGLPKGGKEIRVVDEQLMPPSTTSIFPMCCCNRNGNARQKKIVQNGKEALSIAELSSSPQQNGDGRLVVPRVIISSPSTGSHQIQIDMSDDEFETARQTVRDSKQEFLSMRELMHDVRLEEGLTTRSLPQDNPDPSPSTSNPVAYYRLLVKNQNPPRLSHPVPVVPCSMHLETSHLVHKPPLIPSQPEFLICKLPLQHRQPL</sequence>
<evidence type="ECO:0000313" key="2">
    <source>
        <dbReference type="EMBL" id="PAV60193.1"/>
    </source>
</evidence>
<dbReference type="Proteomes" id="UP000218231">
    <property type="component" value="Unassembled WGS sequence"/>
</dbReference>
<protein>
    <submittedName>
        <fullName evidence="2">Uncharacterized protein</fullName>
    </submittedName>
</protein>
<gene>
    <name evidence="2" type="ORF">WR25_21448</name>
</gene>
<dbReference type="OrthoDB" id="5856972at2759"/>
<comment type="caution">
    <text evidence="2">The sequence shown here is derived from an EMBL/GenBank/DDBJ whole genome shotgun (WGS) entry which is preliminary data.</text>
</comment>